<dbReference type="EMBL" id="OU900099">
    <property type="protein sequence ID" value="CAG9862662.1"/>
    <property type="molecule type" value="Genomic_DNA"/>
</dbReference>
<feature type="region of interest" description="Disordered" evidence="1">
    <location>
        <begin position="150"/>
        <end position="171"/>
    </location>
</feature>
<organism evidence="2 3">
    <name type="scientific">Phyllotreta striolata</name>
    <name type="common">Striped flea beetle</name>
    <name type="synonym">Crioceris striolata</name>
    <dbReference type="NCBI Taxonomy" id="444603"/>
    <lineage>
        <taxon>Eukaryota</taxon>
        <taxon>Metazoa</taxon>
        <taxon>Ecdysozoa</taxon>
        <taxon>Arthropoda</taxon>
        <taxon>Hexapoda</taxon>
        <taxon>Insecta</taxon>
        <taxon>Pterygota</taxon>
        <taxon>Neoptera</taxon>
        <taxon>Endopterygota</taxon>
        <taxon>Coleoptera</taxon>
        <taxon>Polyphaga</taxon>
        <taxon>Cucujiformia</taxon>
        <taxon>Chrysomeloidea</taxon>
        <taxon>Chrysomelidae</taxon>
        <taxon>Galerucinae</taxon>
        <taxon>Alticini</taxon>
        <taxon>Phyllotreta</taxon>
    </lineage>
</organism>
<protein>
    <submittedName>
        <fullName evidence="2">Uncharacterized protein</fullName>
    </submittedName>
</protein>
<name>A0A9N9XUN7_PHYSR</name>
<evidence type="ECO:0000256" key="1">
    <source>
        <dbReference type="SAM" id="MobiDB-lite"/>
    </source>
</evidence>
<evidence type="ECO:0000313" key="3">
    <source>
        <dbReference type="Proteomes" id="UP001153712"/>
    </source>
</evidence>
<dbReference type="OrthoDB" id="6776649at2759"/>
<reference evidence="2" key="1">
    <citation type="submission" date="2022-01" db="EMBL/GenBank/DDBJ databases">
        <authorList>
            <person name="King R."/>
        </authorList>
    </citation>
    <scope>NUCLEOTIDE SEQUENCE</scope>
</reference>
<dbReference type="Pfam" id="PF15992">
    <property type="entry name" value="DUF4769"/>
    <property type="match status" value="2"/>
</dbReference>
<feature type="compositionally biased region" description="Polar residues" evidence="1">
    <location>
        <begin position="154"/>
        <end position="171"/>
    </location>
</feature>
<evidence type="ECO:0000313" key="2">
    <source>
        <dbReference type="EMBL" id="CAG9862662.1"/>
    </source>
</evidence>
<sequence>MSEYEDCVWNPPGCVPSGITIPEFPVLSTSSQSTKIDDRSLSNFMVIQDISHATRPQSQPIQVAPSPDVNDDHLQLKSLLESWNQTHIFDHLIAQNITLKVLKMIKPHHIERLLKQFDMATQITFEYNLELWRQYDTASPLDGILLAGPERSTSRQLSESSRVSPYPSRCSTPDSEPIRVLLSDILNESAKAKVLVEYYNKFQIFKEEQRNSLINVVAHYFEDKGITMSLAASFAIEKDIIEKFPTEKLDYYRTTKRGKIYNKWRNLNSHFKCTMTEIKPKPIKGHKVQRYQEEIGEPEQDAETCISTLKYSHLSSDEFDSVWKACSNFRLQQIKTLETTTAVLDAWPFYRQPSGFRLIEIDFESAFKTRGHLLVNWKSESPAILSFLKDGQHVKDKNIKSMLDKLTTQNDNENGFDAALLWSLHGYMVPTNKIVKKDVTGKNATTKFTIKDSQESFLFLGRSIQEVEDHISFLKEKKKSVQPFVYCTGEDIFNIETSS</sequence>
<dbReference type="Proteomes" id="UP001153712">
    <property type="component" value="Chromosome 6"/>
</dbReference>
<dbReference type="AlphaFoldDB" id="A0A9N9XUN7"/>
<gene>
    <name evidence="2" type="ORF">PHYEVI_LOCUS8969</name>
</gene>
<accession>A0A9N9XUN7</accession>
<proteinExistence type="predicted"/>
<dbReference type="InterPro" id="IPR031934">
    <property type="entry name" value="DUF4769"/>
</dbReference>
<keyword evidence="3" id="KW-1185">Reference proteome</keyword>